<proteinExistence type="predicted"/>
<dbReference type="AlphaFoldDB" id="A0A0F9UI55"/>
<gene>
    <name evidence="1" type="ORF">LCGC14_0527200</name>
</gene>
<organism evidence="1">
    <name type="scientific">marine sediment metagenome</name>
    <dbReference type="NCBI Taxonomy" id="412755"/>
    <lineage>
        <taxon>unclassified sequences</taxon>
        <taxon>metagenomes</taxon>
        <taxon>ecological metagenomes</taxon>
    </lineage>
</organism>
<accession>A0A0F9UI55</accession>
<reference evidence="1" key="1">
    <citation type="journal article" date="2015" name="Nature">
        <title>Complex archaea that bridge the gap between prokaryotes and eukaryotes.</title>
        <authorList>
            <person name="Spang A."/>
            <person name="Saw J.H."/>
            <person name="Jorgensen S.L."/>
            <person name="Zaremba-Niedzwiedzka K."/>
            <person name="Martijn J."/>
            <person name="Lind A.E."/>
            <person name="van Eijk R."/>
            <person name="Schleper C."/>
            <person name="Guy L."/>
            <person name="Ettema T.J."/>
        </authorList>
    </citation>
    <scope>NUCLEOTIDE SEQUENCE</scope>
</reference>
<name>A0A0F9UI55_9ZZZZ</name>
<evidence type="ECO:0000313" key="1">
    <source>
        <dbReference type="EMBL" id="KKN60921.1"/>
    </source>
</evidence>
<sequence>MGKEKTGKRYKGFDDLERRWPWIPDGLIAQILFDVGLPIGVYGSSLYGMCVYGISYGFYGDSCYGDSYYY</sequence>
<protein>
    <submittedName>
        <fullName evidence="1">Uncharacterized protein</fullName>
    </submittedName>
</protein>
<dbReference type="EMBL" id="LAZR01000678">
    <property type="protein sequence ID" value="KKN60921.1"/>
    <property type="molecule type" value="Genomic_DNA"/>
</dbReference>
<comment type="caution">
    <text evidence="1">The sequence shown here is derived from an EMBL/GenBank/DDBJ whole genome shotgun (WGS) entry which is preliminary data.</text>
</comment>